<name>B1VEA4_CORU7</name>
<evidence type="ECO:0000256" key="1">
    <source>
        <dbReference type="ARBA" id="ARBA00004741"/>
    </source>
</evidence>
<dbReference type="Gene3D" id="3.30.70.260">
    <property type="match status" value="1"/>
</dbReference>
<dbReference type="PROSITE" id="PS51671">
    <property type="entry name" value="ACT"/>
    <property type="match status" value="1"/>
</dbReference>
<feature type="domain" description="ACT" evidence="12">
    <location>
        <begin position="249"/>
        <end position="326"/>
    </location>
</feature>
<dbReference type="PROSITE" id="PS51171">
    <property type="entry name" value="PREPHENATE_DEHYDR_3"/>
    <property type="match status" value="1"/>
</dbReference>
<proteinExistence type="predicted"/>
<protein>
    <recommendedName>
        <fullName evidence="3">Prephenate dehydratase</fullName>
        <ecNumber evidence="2">4.2.1.51</ecNumber>
    </recommendedName>
</protein>
<dbReference type="EMBL" id="AM942444">
    <property type="protein sequence ID" value="CAQ04093.1"/>
    <property type="molecule type" value="Genomic_DNA"/>
</dbReference>
<keyword evidence="4" id="KW-0028">Amino-acid biosynthesis</keyword>
<reference evidence="13 14" key="1">
    <citation type="journal article" date="2008" name="J. Biotechnol.">
        <title>The lifestyle of Corynebacterium urealyticum derived from its complete genome sequence established by pyrosequencing.</title>
        <authorList>
            <person name="Tauch A."/>
            <person name="Trost E."/>
            <person name="Tilker A."/>
            <person name="Ludewig U."/>
            <person name="Schneiker S."/>
            <person name="Goesmann A."/>
            <person name="Arnold W."/>
            <person name="Bekel T."/>
            <person name="Brinkrolf K."/>
            <person name="Brune I."/>
            <person name="Goetker S."/>
            <person name="Kalinowski J."/>
            <person name="Kamp P.-B."/>
            <person name="Lobo F.P."/>
            <person name="Viehoever P."/>
            <person name="Weisshaar B."/>
            <person name="Soriano F."/>
            <person name="Droege M."/>
            <person name="Puehler A."/>
        </authorList>
    </citation>
    <scope>NUCLEOTIDE SEQUENCE [LARGE SCALE GENOMIC DNA]</scope>
    <source>
        <strain evidence="14">ATCC 43042 / DSM 7109</strain>
    </source>
</reference>
<evidence type="ECO:0000256" key="8">
    <source>
        <dbReference type="ARBA" id="ARBA00047848"/>
    </source>
</evidence>
<dbReference type="CDD" id="cd13632">
    <property type="entry name" value="PBP2_Aa-PDT_like"/>
    <property type="match status" value="1"/>
</dbReference>
<gene>
    <name evidence="13" type="ordered locus">cu0134</name>
</gene>
<dbReference type="InterPro" id="IPR001086">
    <property type="entry name" value="Preph_deHydtase"/>
</dbReference>
<feature type="region of interest" description="Disordered" evidence="10">
    <location>
        <begin position="347"/>
        <end position="372"/>
    </location>
</feature>
<keyword evidence="6" id="KW-0584">Phenylalanine biosynthesis</keyword>
<feature type="site" description="Essential for prephenate dehydratase activity" evidence="9">
    <location>
        <position position="227"/>
    </location>
</feature>
<feature type="domain" description="Prephenate dehydratase" evidence="11">
    <location>
        <begin position="29"/>
        <end position="234"/>
    </location>
</feature>
<dbReference type="GO" id="GO:0005737">
    <property type="term" value="C:cytoplasm"/>
    <property type="evidence" value="ECO:0007669"/>
    <property type="project" value="TreeGrafter"/>
</dbReference>
<dbReference type="InterPro" id="IPR045865">
    <property type="entry name" value="ACT-like_dom_sf"/>
</dbReference>
<evidence type="ECO:0000256" key="2">
    <source>
        <dbReference type="ARBA" id="ARBA00013147"/>
    </source>
</evidence>
<dbReference type="SUPFAM" id="SSF53850">
    <property type="entry name" value="Periplasmic binding protein-like II"/>
    <property type="match status" value="1"/>
</dbReference>
<evidence type="ECO:0000256" key="9">
    <source>
        <dbReference type="PIRSR" id="PIRSR001500-2"/>
    </source>
</evidence>
<dbReference type="EC" id="4.2.1.51" evidence="2"/>
<dbReference type="PIRSF" id="PIRSF001500">
    <property type="entry name" value="Chor_mut_pdt_Ppr"/>
    <property type="match status" value="1"/>
</dbReference>
<dbReference type="UniPathway" id="UPA00121">
    <property type="reaction ID" value="UER00345"/>
</dbReference>
<dbReference type="Pfam" id="PF00800">
    <property type="entry name" value="PDT"/>
    <property type="match status" value="1"/>
</dbReference>
<evidence type="ECO:0000313" key="14">
    <source>
        <dbReference type="Proteomes" id="UP000001727"/>
    </source>
</evidence>
<evidence type="ECO:0000256" key="5">
    <source>
        <dbReference type="ARBA" id="ARBA00023141"/>
    </source>
</evidence>
<dbReference type="Proteomes" id="UP000001727">
    <property type="component" value="Chromosome"/>
</dbReference>
<dbReference type="GO" id="GO:0004664">
    <property type="term" value="F:prephenate dehydratase activity"/>
    <property type="evidence" value="ECO:0007669"/>
    <property type="project" value="UniProtKB-EC"/>
</dbReference>
<evidence type="ECO:0000259" key="12">
    <source>
        <dbReference type="PROSITE" id="PS51671"/>
    </source>
</evidence>
<evidence type="ECO:0000259" key="11">
    <source>
        <dbReference type="PROSITE" id="PS51171"/>
    </source>
</evidence>
<evidence type="ECO:0000313" key="13">
    <source>
        <dbReference type="EMBL" id="CAQ04093.1"/>
    </source>
</evidence>
<evidence type="ECO:0000256" key="7">
    <source>
        <dbReference type="ARBA" id="ARBA00023239"/>
    </source>
</evidence>
<dbReference type="Gene3D" id="3.40.190.10">
    <property type="entry name" value="Periplasmic binding protein-like II"/>
    <property type="match status" value="2"/>
</dbReference>
<dbReference type="HOGENOM" id="CLU_035008_0_0_11"/>
<evidence type="ECO:0000256" key="4">
    <source>
        <dbReference type="ARBA" id="ARBA00022605"/>
    </source>
</evidence>
<comment type="pathway">
    <text evidence="1">Amino-acid biosynthesis; L-phenylalanine biosynthesis; phenylpyruvate from prephenate: step 1/1.</text>
</comment>
<organism evidence="13 14">
    <name type="scientific">Corynebacterium urealyticum (strain ATCC 43042 / DSM 7109)</name>
    <dbReference type="NCBI Taxonomy" id="504474"/>
    <lineage>
        <taxon>Bacteria</taxon>
        <taxon>Bacillati</taxon>
        <taxon>Actinomycetota</taxon>
        <taxon>Actinomycetes</taxon>
        <taxon>Mycobacteriales</taxon>
        <taxon>Corynebacteriaceae</taxon>
        <taxon>Corynebacterium</taxon>
    </lineage>
</organism>
<sequence length="372" mass="39188">MSHRLGYPPALPTPVMQPTSIGAMSNTPTIAFLGPRGTFTEQAALEFLRAGQVPGVPASSVGTDPESAATLEPRTSPAEALGALREGQADYAVIALESSVDGPVAQAEDALVTGDRVQILAELLVPIRFAIGVRAGEAERLQGSGAAAVGAEAPVFSTHPVAEAQVRGWVAENLPEVQFSPAPSNAAAAQAVAEGRADICAAPLRALEIYGLEAIATDVADVAEAFTRFALVSRPVPPAPRTGHDRTGVAFTAQHDRPGSLIYALQQLSLRGVNLTRISSRPTRELLGTYVFHIEMIGHIEDSAVAAALQGLQRESSWIRYLGSWPLATAPRGVDEEHLVKILGNVTSETPDEGPSERWLADMMNPAEDHRA</sequence>
<accession>B1VEA4</accession>
<evidence type="ECO:0000256" key="10">
    <source>
        <dbReference type="SAM" id="MobiDB-lite"/>
    </source>
</evidence>
<dbReference type="InterPro" id="IPR008242">
    <property type="entry name" value="Chor_mutase/pphenate_deHydtase"/>
</dbReference>
<dbReference type="NCBIfam" id="NF008865">
    <property type="entry name" value="PRK11898.1"/>
    <property type="match status" value="1"/>
</dbReference>
<keyword evidence="14" id="KW-1185">Reference proteome</keyword>
<dbReference type="STRING" id="504474.cu0134"/>
<dbReference type="InterPro" id="IPR002912">
    <property type="entry name" value="ACT_dom"/>
</dbReference>
<dbReference type="GO" id="GO:0009094">
    <property type="term" value="P:L-phenylalanine biosynthetic process"/>
    <property type="evidence" value="ECO:0007669"/>
    <property type="project" value="UniProtKB-UniPathway"/>
</dbReference>
<evidence type="ECO:0000256" key="6">
    <source>
        <dbReference type="ARBA" id="ARBA00023222"/>
    </source>
</evidence>
<keyword evidence="7 13" id="KW-0456">Lyase</keyword>
<dbReference type="AlphaFoldDB" id="B1VEA4"/>
<evidence type="ECO:0000256" key="3">
    <source>
        <dbReference type="ARBA" id="ARBA00021872"/>
    </source>
</evidence>
<comment type="catalytic activity">
    <reaction evidence="8">
        <text>prephenate + H(+) = 3-phenylpyruvate + CO2 + H2O</text>
        <dbReference type="Rhea" id="RHEA:21648"/>
        <dbReference type="ChEBI" id="CHEBI:15377"/>
        <dbReference type="ChEBI" id="CHEBI:15378"/>
        <dbReference type="ChEBI" id="CHEBI:16526"/>
        <dbReference type="ChEBI" id="CHEBI:18005"/>
        <dbReference type="ChEBI" id="CHEBI:29934"/>
        <dbReference type="EC" id="4.2.1.51"/>
    </reaction>
</comment>
<dbReference type="PANTHER" id="PTHR21022">
    <property type="entry name" value="PREPHENATE DEHYDRATASE P PROTEIN"/>
    <property type="match status" value="1"/>
</dbReference>
<dbReference type="SUPFAM" id="SSF55021">
    <property type="entry name" value="ACT-like"/>
    <property type="match status" value="1"/>
</dbReference>
<dbReference type="KEGG" id="cur:cu0134"/>
<dbReference type="CDD" id="cd04905">
    <property type="entry name" value="ACT_CM-PDT"/>
    <property type="match status" value="1"/>
</dbReference>
<dbReference type="eggNOG" id="COG0077">
    <property type="taxonomic scope" value="Bacteria"/>
</dbReference>
<keyword evidence="5" id="KW-0057">Aromatic amino acid biosynthesis</keyword>
<dbReference type="PANTHER" id="PTHR21022:SF19">
    <property type="entry name" value="PREPHENATE DEHYDRATASE-RELATED"/>
    <property type="match status" value="1"/>
</dbReference>